<feature type="transmembrane region" description="Helical" evidence="1">
    <location>
        <begin position="12"/>
        <end position="34"/>
    </location>
</feature>
<dbReference type="PANTHER" id="PTHR34492:SF2">
    <property type="entry name" value="G PROTEIN-COUPLED RECEPTOR"/>
    <property type="match status" value="1"/>
</dbReference>
<dbReference type="AlphaFoldDB" id="A0AAD4R1P6"/>
<keyword evidence="1" id="KW-0472">Membrane</keyword>
<evidence type="ECO:0000256" key="1">
    <source>
        <dbReference type="SAM" id="Phobius"/>
    </source>
</evidence>
<keyword evidence="3" id="KW-1185">Reference proteome</keyword>
<keyword evidence="2" id="KW-0675">Receptor</keyword>
<evidence type="ECO:0000313" key="3">
    <source>
        <dbReference type="Proteomes" id="UP001201812"/>
    </source>
</evidence>
<dbReference type="PANTHER" id="PTHR34492">
    <property type="entry name" value="GUSTATORY RECEPTOR FAMILY"/>
    <property type="match status" value="1"/>
</dbReference>
<dbReference type="EMBL" id="JAKKPZ010000028">
    <property type="protein sequence ID" value="KAI1710018.1"/>
    <property type="molecule type" value="Genomic_DNA"/>
</dbReference>
<name>A0AAD4R1P6_9BILA</name>
<feature type="transmembrane region" description="Helical" evidence="1">
    <location>
        <begin position="542"/>
        <end position="566"/>
    </location>
</feature>
<dbReference type="SUPFAM" id="SSF63825">
    <property type="entry name" value="YWTD domain"/>
    <property type="match status" value="1"/>
</dbReference>
<gene>
    <name evidence="2" type="ORF">DdX_11030</name>
</gene>
<keyword evidence="1" id="KW-0812">Transmembrane</keyword>
<sequence length="581" mass="65701">MWFLAIVRHGYILHGVYVGHIPLYIFMISMRSLLIEFDDSNKRFKEFFRSMKSPPDEQKCIERFLVLTKRHYYLIKKVQKADQLFKLFTLAMIALWLPTTIFTPVTLVRTNWSIQMAIQLYDVARSIFHFYGLCIMPAQVHTKSQATTILLNNEICKRVENVNHAQSITPLIKTFAESVTNTNSGITVGGMILIRKSMILTCQSKFVAMNCIIRPLAFARLASLLVLLLNVWTSMSNAQTKLFTCTNSVYKKDNVSCTMLVPPILSHFKAITALAYNSNAKTLYFTTEEKCGKKTSFFATKGDVSRCHYYGYGLKKIAFDWVTTQIYIAVDGKGIGVCTIPNEDSVPGTNSRRCSHLITVHRYQTAEGYTHLLVHPKRGILIWLDHNKDYPKGVVMCAGMDGNKSRVLMDGTGGKISSIALDYAGDQLFIAHEKGLRILSFKNMRKTALNTATDSSRSRSSLVSRNGTPEFISECMMSPKEIEPIAISDYNGDEDYRFPFACDKCQHMCVLSEAVPQIPVPICIVVQDNRLKQKKSNEENNVSWKLMLFFSPTIVIILISTASLAYETVISHMIYAEIVNS</sequence>
<dbReference type="Proteomes" id="UP001201812">
    <property type="component" value="Unassembled WGS sequence"/>
</dbReference>
<feature type="transmembrane region" description="Helical" evidence="1">
    <location>
        <begin position="84"/>
        <end position="107"/>
    </location>
</feature>
<proteinExistence type="predicted"/>
<reference evidence="2" key="1">
    <citation type="submission" date="2022-01" db="EMBL/GenBank/DDBJ databases">
        <title>Genome Sequence Resource for Two Populations of Ditylenchus destructor, the Migratory Endoparasitic Phytonematode.</title>
        <authorList>
            <person name="Zhang H."/>
            <person name="Lin R."/>
            <person name="Xie B."/>
        </authorList>
    </citation>
    <scope>NUCLEOTIDE SEQUENCE</scope>
    <source>
        <strain evidence="2">BazhouSP</strain>
    </source>
</reference>
<evidence type="ECO:0000313" key="2">
    <source>
        <dbReference type="EMBL" id="KAI1710018.1"/>
    </source>
</evidence>
<dbReference type="Gene3D" id="2.120.10.30">
    <property type="entry name" value="TolB, C-terminal domain"/>
    <property type="match status" value="1"/>
</dbReference>
<protein>
    <submittedName>
        <fullName evidence="2">Receptor Mediated Endocytosis</fullName>
    </submittedName>
</protein>
<organism evidence="2 3">
    <name type="scientific">Ditylenchus destructor</name>
    <dbReference type="NCBI Taxonomy" id="166010"/>
    <lineage>
        <taxon>Eukaryota</taxon>
        <taxon>Metazoa</taxon>
        <taxon>Ecdysozoa</taxon>
        <taxon>Nematoda</taxon>
        <taxon>Chromadorea</taxon>
        <taxon>Rhabditida</taxon>
        <taxon>Tylenchina</taxon>
        <taxon>Tylenchomorpha</taxon>
        <taxon>Sphaerularioidea</taxon>
        <taxon>Anguinidae</taxon>
        <taxon>Anguininae</taxon>
        <taxon>Ditylenchus</taxon>
    </lineage>
</organism>
<accession>A0AAD4R1P6</accession>
<comment type="caution">
    <text evidence="2">The sequence shown here is derived from an EMBL/GenBank/DDBJ whole genome shotgun (WGS) entry which is preliminary data.</text>
</comment>
<keyword evidence="1" id="KW-1133">Transmembrane helix</keyword>
<dbReference type="InterPro" id="IPR011042">
    <property type="entry name" value="6-blade_b-propeller_TolB-like"/>
</dbReference>